<dbReference type="EMBL" id="JASCZI010121206">
    <property type="protein sequence ID" value="MED6160536.1"/>
    <property type="molecule type" value="Genomic_DNA"/>
</dbReference>
<feature type="compositionally biased region" description="Polar residues" evidence="1">
    <location>
        <begin position="61"/>
        <end position="70"/>
    </location>
</feature>
<evidence type="ECO:0000256" key="1">
    <source>
        <dbReference type="SAM" id="MobiDB-lite"/>
    </source>
</evidence>
<proteinExistence type="predicted"/>
<sequence>MMIISLLTLRPCGHQMCAHCTLALCCHKKPDPITTCATGPAYPFCRGPILQLIVSKFKTSCETEPESSPTKPRRSRNSNFSEGSRASRVCQPWAHSERLLATVQERLRPKSSEGIAQHQ</sequence>
<dbReference type="Proteomes" id="UP001341840">
    <property type="component" value="Unassembled WGS sequence"/>
</dbReference>
<evidence type="ECO:0008006" key="4">
    <source>
        <dbReference type="Google" id="ProtNLM"/>
    </source>
</evidence>
<protein>
    <recommendedName>
        <fullName evidence="4">Secreted protein</fullName>
    </recommendedName>
</protein>
<comment type="caution">
    <text evidence="2">The sequence shown here is derived from an EMBL/GenBank/DDBJ whole genome shotgun (WGS) entry which is preliminary data.</text>
</comment>
<keyword evidence="3" id="KW-1185">Reference proteome</keyword>
<gene>
    <name evidence="2" type="ORF">PIB30_052253</name>
</gene>
<accession>A0ABU6UHL4</accession>
<name>A0ABU6UHL4_9FABA</name>
<reference evidence="2 3" key="1">
    <citation type="journal article" date="2023" name="Plants (Basel)">
        <title>Bridging the Gap: Combining Genomics and Transcriptomics Approaches to Understand Stylosanthes scabra, an Orphan Legume from the Brazilian Caatinga.</title>
        <authorList>
            <person name="Ferreira-Neto J.R.C."/>
            <person name="da Silva M.D."/>
            <person name="Binneck E."/>
            <person name="de Melo N.F."/>
            <person name="da Silva R.H."/>
            <person name="de Melo A.L.T.M."/>
            <person name="Pandolfi V."/>
            <person name="Bustamante F.O."/>
            <person name="Brasileiro-Vidal A.C."/>
            <person name="Benko-Iseppon A.M."/>
        </authorList>
    </citation>
    <scope>NUCLEOTIDE SEQUENCE [LARGE SCALE GENOMIC DNA]</scope>
    <source>
        <tissue evidence="2">Leaves</tissue>
    </source>
</reference>
<evidence type="ECO:0000313" key="2">
    <source>
        <dbReference type="EMBL" id="MED6160536.1"/>
    </source>
</evidence>
<feature type="region of interest" description="Disordered" evidence="1">
    <location>
        <begin position="61"/>
        <end position="90"/>
    </location>
</feature>
<evidence type="ECO:0000313" key="3">
    <source>
        <dbReference type="Proteomes" id="UP001341840"/>
    </source>
</evidence>
<organism evidence="2 3">
    <name type="scientific">Stylosanthes scabra</name>
    <dbReference type="NCBI Taxonomy" id="79078"/>
    <lineage>
        <taxon>Eukaryota</taxon>
        <taxon>Viridiplantae</taxon>
        <taxon>Streptophyta</taxon>
        <taxon>Embryophyta</taxon>
        <taxon>Tracheophyta</taxon>
        <taxon>Spermatophyta</taxon>
        <taxon>Magnoliopsida</taxon>
        <taxon>eudicotyledons</taxon>
        <taxon>Gunneridae</taxon>
        <taxon>Pentapetalae</taxon>
        <taxon>rosids</taxon>
        <taxon>fabids</taxon>
        <taxon>Fabales</taxon>
        <taxon>Fabaceae</taxon>
        <taxon>Papilionoideae</taxon>
        <taxon>50 kb inversion clade</taxon>
        <taxon>dalbergioids sensu lato</taxon>
        <taxon>Dalbergieae</taxon>
        <taxon>Pterocarpus clade</taxon>
        <taxon>Stylosanthes</taxon>
    </lineage>
</organism>